<reference evidence="3 4" key="1">
    <citation type="submission" date="2019-05" db="EMBL/GenBank/DDBJ databases">
        <title>Emergence of the Ug99 lineage of the wheat stem rust pathogen through somatic hybridization.</title>
        <authorList>
            <person name="Li F."/>
            <person name="Upadhyaya N.M."/>
            <person name="Sperschneider J."/>
            <person name="Matny O."/>
            <person name="Nguyen-Phuc H."/>
            <person name="Mago R."/>
            <person name="Raley C."/>
            <person name="Miller M.E."/>
            <person name="Silverstein K.A.T."/>
            <person name="Henningsen E."/>
            <person name="Hirsch C.D."/>
            <person name="Visser B."/>
            <person name="Pretorius Z.A."/>
            <person name="Steffenson B.J."/>
            <person name="Schwessinger B."/>
            <person name="Dodds P.N."/>
            <person name="Figueroa M."/>
        </authorList>
    </citation>
    <scope>NUCLEOTIDE SEQUENCE [LARGE SCALE GENOMIC DNA]</scope>
    <source>
        <strain evidence="1">21-0</strain>
        <strain evidence="2 4">Ug99</strain>
    </source>
</reference>
<evidence type="ECO:0000313" key="3">
    <source>
        <dbReference type="Proteomes" id="UP000324748"/>
    </source>
</evidence>
<dbReference type="EMBL" id="VDEP01000306">
    <property type="protein sequence ID" value="KAA1108044.1"/>
    <property type="molecule type" value="Genomic_DNA"/>
</dbReference>
<evidence type="ECO:0000313" key="1">
    <source>
        <dbReference type="EMBL" id="KAA1096818.1"/>
    </source>
</evidence>
<dbReference type="Proteomes" id="UP000325313">
    <property type="component" value="Unassembled WGS sequence"/>
</dbReference>
<comment type="caution">
    <text evidence="1">The sequence shown here is derived from an EMBL/GenBank/DDBJ whole genome shotgun (WGS) entry which is preliminary data.</text>
</comment>
<gene>
    <name evidence="1" type="ORF">PGT21_029395</name>
    <name evidence="2" type="ORF">PGTUg99_026300</name>
</gene>
<dbReference type="Proteomes" id="UP000324748">
    <property type="component" value="Unassembled WGS sequence"/>
</dbReference>
<sequence length="95" mass="10354">MVDRQPANLGKTAAVDGVAKGEISCLIGSSFDPLPPPPIKRAHFGSSRVVAAYNMCDEGSSCMWILASEGLIQLIRYTNPFIWHLDSLQKAYNIC</sequence>
<organism evidence="1 3">
    <name type="scientific">Puccinia graminis f. sp. tritici</name>
    <dbReference type="NCBI Taxonomy" id="56615"/>
    <lineage>
        <taxon>Eukaryota</taxon>
        <taxon>Fungi</taxon>
        <taxon>Dikarya</taxon>
        <taxon>Basidiomycota</taxon>
        <taxon>Pucciniomycotina</taxon>
        <taxon>Pucciniomycetes</taxon>
        <taxon>Pucciniales</taxon>
        <taxon>Pucciniaceae</taxon>
        <taxon>Puccinia</taxon>
    </lineage>
</organism>
<name>A0A5B0P947_PUCGR</name>
<dbReference type="EMBL" id="VSWC01000067">
    <property type="protein sequence ID" value="KAA1096818.1"/>
    <property type="molecule type" value="Genomic_DNA"/>
</dbReference>
<protein>
    <submittedName>
        <fullName evidence="1">Uncharacterized protein</fullName>
    </submittedName>
</protein>
<accession>A0A5B0P947</accession>
<evidence type="ECO:0000313" key="4">
    <source>
        <dbReference type="Proteomes" id="UP000325313"/>
    </source>
</evidence>
<keyword evidence="3" id="KW-1185">Reference proteome</keyword>
<evidence type="ECO:0000313" key="2">
    <source>
        <dbReference type="EMBL" id="KAA1108044.1"/>
    </source>
</evidence>
<proteinExistence type="predicted"/>
<dbReference type="AlphaFoldDB" id="A0A5B0P947"/>